<dbReference type="EMBL" id="SWAV01000002">
    <property type="protein sequence ID" value="TKA92293.1"/>
    <property type="molecule type" value="Genomic_DNA"/>
</dbReference>
<dbReference type="AlphaFoldDB" id="A0A4U0YTC3"/>
<keyword evidence="2 3" id="KW-0808">Transferase</keyword>
<dbReference type="Gene3D" id="3.40.50.2000">
    <property type="entry name" value="Glycogen Phosphorylase B"/>
    <property type="match status" value="1"/>
</dbReference>
<dbReference type="GO" id="GO:0005829">
    <property type="term" value="C:cytosol"/>
    <property type="evidence" value="ECO:0007669"/>
    <property type="project" value="TreeGrafter"/>
</dbReference>
<dbReference type="SUPFAM" id="SSF53756">
    <property type="entry name" value="UDP-Glycosyltransferase/glycogen phosphorylase"/>
    <property type="match status" value="1"/>
</dbReference>
<evidence type="ECO:0000256" key="2">
    <source>
        <dbReference type="ARBA" id="ARBA00022679"/>
    </source>
</evidence>
<evidence type="ECO:0000313" key="4">
    <source>
        <dbReference type="Proteomes" id="UP000305198"/>
    </source>
</evidence>
<evidence type="ECO:0000256" key="1">
    <source>
        <dbReference type="ARBA" id="ARBA00022676"/>
    </source>
</evidence>
<organism evidence="3 4">
    <name type="scientific">Halopseudomonas bauzanensis</name>
    <dbReference type="NCBI Taxonomy" id="653930"/>
    <lineage>
        <taxon>Bacteria</taxon>
        <taxon>Pseudomonadati</taxon>
        <taxon>Pseudomonadota</taxon>
        <taxon>Gammaproteobacteria</taxon>
        <taxon>Pseudomonadales</taxon>
        <taxon>Pseudomonadaceae</taxon>
        <taxon>Halopseudomonas</taxon>
    </lineage>
</organism>
<dbReference type="Pfam" id="PF01075">
    <property type="entry name" value="Glyco_transf_9"/>
    <property type="match status" value="1"/>
</dbReference>
<sequence length="335" mass="38041">MSSHEPVREETEERASYWTPAIDVAIIPHPALGDTTIYLRLGWLLYCAGARVTFYSRTLLAAKECFQWLIIKPESSEPLENLAARHEMVIACFENYYYKEGWSPAYCKLSNVAFVTAKKIPADAAVAGRDVMVRGMTFPCASRAFCLDTGAGKTMVDWIDCYVREVFGLEPDTLPTLASSVTVNRDSQLIVIFPTTPQPKKNYWMMGFRFLAFQLKRAGRRVEFVCTPQEYANVAADLPGYSVKSFPNIKELMDYLGRAQAVISNDSGGGHLASMMGLPTYTITRRTGSFVWRPGFNAHNLVIHPWFRFKWMGKYIWRPFIPIWRISSHLSSKEP</sequence>
<dbReference type="GO" id="GO:0009244">
    <property type="term" value="P:lipopolysaccharide core region biosynthetic process"/>
    <property type="evidence" value="ECO:0007669"/>
    <property type="project" value="TreeGrafter"/>
</dbReference>
<dbReference type="InterPro" id="IPR002201">
    <property type="entry name" value="Glyco_trans_9"/>
</dbReference>
<dbReference type="PANTHER" id="PTHR30160">
    <property type="entry name" value="TETRAACYLDISACCHARIDE 4'-KINASE-RELATED"/>
    <property type="match status" value="1"/>
</dbReference>
<protein>
    <submittedName>
        <fullName evidence="3">Glycosyltransferase family 9 protein</fullName>
    </submittedName>
</protein>
<name>A0A4U0YTC3_9GAMM</name>
<dbReference type="GO" id="GO:0008713">
    <property type="term" value="F:ADP-heptose-lipopolysaccharide heptosyltransferase activity"/>
    <property type="evidence" value="ECO:0007669"/>
    <property type="project" value="TreeGrafter"/>
</dbReference>
<gene>
    <name evidence="3" type="ORF">FA869_07830</name>
</gene>
<keyword evidence="1" id="KW-0328">Glycosyltransferase</keyword>
<dbReference type="InterPro" id="IPR051199">
    <property type="entry name" value="LPS_LOS_Heptosyltrfase"/>
</dbReference>
<dbReference type="Proteomes" id="UP000305198">
    <property type="component" value="Unassembled WGS sequence"/>
</dbReference>
<evidence type="ECO:0000313" key="3">
    <source>
        <dbReference type="EMBL" id="TKA92293.1"/>
    </source>
</evidence>
<reference evidence="3 4" key="1">
    <citation type="submission" date="2019-04" db="EMBL/GenBank/DDBJ databases">
        <title>Crypto-aerobic microbial life in anoxic (sulfidic) marine sediments.</title>
        <authorList>
            <person name="Bhattacharya S."/>
            <person name="Roy C."/>
            <person name="Mondal N."/>
            <person name="Sarkar J."/>
            <person name="Mandal S."/>
            <person name="Rameez M.J."/>
            <person name="Ghosh W."/>
        </authorList>
    </citation>
    <scope>NUCLEOTIDE SEQUENCE [LARGE SCALE GENOMIC DNA]</scope>
    <source>
        <strain evidence="3 4">SBBB</strain>
    </source>
</reference>
<comment type="caution">
    <text evidence="3">The sequence shown here is derived from an EMBL/GenBank/DDBJ whole genome shotgun (WGS) entry which is preliminary data.</text>
</comment>
<dbReference type="RefSeq" id="WP_136869243.1">
    <property type="nucleotide sequence ID" value="NZ_SWAV01000002.1"/>
</dbReference>
<accession>A0A4U0YTC3</accession>
<proteinExistence type="predicted"/>